<comment type="caution">
    <text evidence="6">The sequence shown here is derived from an EMBL/GenBank/DDBJ whole genome shotgun (WGS) entry which is preliminary data.</text>
</comment>
<dbReference type="CDD" id="cd06170">
    <property type="entry name" value="LuxR_C_like"/>
    <property type="match status" value="1"/>
</dbReference>
<dbReference type="OrthoDB" id="5945638at2"/>
<keyword evidence="1 3" id="KW-0597">Phosphoprotein</keyword>
<dbReference type="InterPro" id="IPR000792">
    <property type="entry name" value="Tscrpt_reg_LuxR_C"/>
</dbReference>
<dbReference type="PRINTS" id="PR00038">
    <property type="entry name" value="HTHLUXR"/>
</dbReference>
<dbReference type="RefSeq" id="WP_045830821.1">
    <property type="nucleotide sequence ID" value="NZ_JZRB01000045.1"/>
</dbReference>
<evidence type="ECO:0000259" key="4">
    <source>
        <dbReference type="PROSITE" id="PS50043"/>
    </source>
</evidence>
<evidence type="ECO:0000313" key="7">
    <source>
        <dbReference type="Proteomes" id="UP000033651"/>
    </source>
</evidence>
<dbReference type="PANTHER" id="PTHR43214:SF17">
    <property type="entry name" value="TRANSCRIPTIONAL REGULATORY PROTEIN RCSB"/>
    <property type="match status" value="1"/>
</dbReference>
<dbReference type="EMBL" id="JZRB01000045">
    <property type="protein sequence ID" value="KJV28069.1"/>
    <property type="molecule type" value="Genomic_DNA"/>
</dbReference>
<feature type="modified residue" description="4-aspartylphosphate" evidence="3">
    <location>
        <position position="55"/>
    </location>
</feature>
<evidence type="ECO:0008006" key="8">
    <source>
        <dbReference type="Google" id="ProtNLM"/>
    </source>
</evidence>
<dbReference type="SUPFAM" id="SSF46894">
    <property type="entry name" value="C-terminal effector domain of the bipartite response regulators"/>
    <property type="match status" value="1"/>
</dbReference>
<dbReference type="Pfam" id="PF00196">
    <property type="entry name" value="GerE"/>
    <property type="match status" value="1"/>
</dbReference>
<protein>
    <recommendedName>
        <fullName evidence="8">LuxR family two component transcriptional regulator</fullName>
    </recommendedName>
</protein>
<dbReference type="InterPro" id="IPR058245">
    <property type="entry name" value="NreC/VraR/RcsB-like_REC"/>
</dbReference>
<dbReference type="PROSITE" id="PS50043">
    <property type="entry name" value="HTH_LUXR_2"/>
    <property type="match status" value="1"/>
</dbReference>
<dbReference type="InterPro" id="IPR016032">
    <property type="entry name" value="Sig_transdc_resp-reg_C-effctor"/>
</dbReference>
<reference evidence="6 7" key="1">
    <citation type="submission" date="2015-03" db="EMBL/GenBank/DDBJ databases">
        <title>Draft genome sequence of Luteibacter yeojuensis strain SU11.</title>
        <authorList>
            <person name="Sulaiman J."/>
            <person name="Priya K."/>
            <person name="Chan K.-G."/>
        </authorList>
    </citation>
    <scope>NUCLEOTIDE SEQUENCE [LARGE SCALE GENOMIC DNA]</scope>
    <source>
        <strain evidence="6 7">SU11</strain>
    </source>
</reference>
<evidence type="ECO:0000256" key="3">
    <source>
        <dbReference type="PROSITE-ProRule" id="PRU00169"/>
    </source>
</evidence>
<dbReference type="InterPro" id="IPR001789">
    <property type="entry name" value="Sig_transdc_resp-reg_receiver"/>
</dbReference>
<dbReference type="SMART" id="SM00448">
    <property type="entry name" value="REC"/>
    <property type="match status" value="1"/>
</dbReference>
<dbReference type="AlphaFoldDB" id="A0A0F3KD90"/>
<dbReference type="PANTHER" id="PTHR43214">
    <property type="entry name" value="TWO-COMPONENT RESPONSE REGULATOR"/>
    <property type="match status" value="1"/>
</dbReference>
<dbReference type="PROSITE" id="PS50110">
    <property type="entry name" value="RESPONSE_REGULATORY"/>
    <property type="match status" value="1"/>
</dbReference>
<dbReference type="InterPro" id="IPR039420">
    <property type="entry name" value="WalR-like"/>
</dbReference>
<organism evidence="6 7">
    <name type="scientific">Luteibacter yeojuensis</name>
    <dbReference type="NCBI Taxonomy" id="345309"/>
    <lineage>
        <taxon>Bacteria</taxon>
        <taxon>Pseudomonadati</taxon>
        <taxon>Pseudomonadota</taxon>
        <taxon>Gammaproteobacteria</taxon>
        <taxon>Lysobacterales</taxon>
        <taxon>Rhodanobacteraceae</taxon>
        <taxon>Luteibacter</taxon>
    </lineage>
</organism>
<dbReference type="InterPro" id="IPR011006">
    <property type="entry name" value="CheY-like_superfamily"/>
</dbReference>
<dbReference type="InterPro" id="IPR036388">
    <property type="entry name" value="WH-like_DNA-bd_sf"/>
</dbReference>
<dbReference type="SUPFAM" id="SSF52172">
    <property type="entry name" value="CheY-like"/>
    <property type="match status" value="1"/>
</dbReference>
<dbReference type="CDD" id="cd17535">
    <property type="entry name" value="REC_NarL-like"/>
    <property type="match status" value="1"/>
</dbReference>
<feature type="domain" description="Response regulatory" evidence="5">
    <location>
        <begin position="4"/>
        <end position="122"/>
    </location>
</feature>
<keyword evidence="7" id="KW-1185">Reference proteome</keyword>
<dbReference type="SMART" id="SM00421">
    <property type="entry name" value="HTH_LUXR"/>
    <property type="match status" value="1"/>
</dbReference>
<dbReference type="Pfam" id="PF00072">
    <property type="entry name" value="Response_reg"/>
    <property type="match status" value="1"/>
</dbReference>
<evidence type="ECO:0000259" key="5">
    <source>
        <dbReference type="PROSITE" id="PS50110"/>
    </source>
</evidence>
<evidence type="ECO:0000256" key="1">
    <source>
        <dbReference type="ARBA" id="ARBA00022553"/>
    </source>
</evidence>
<name>A0A0F3KD90_9GAMM</name>
<dbReference type="Gene3D" id="3.40.50.2300">
    <property type="match status" value="1"/>
</dbReference>
<keyword evidence="2" id="KW-0238">DNA-binding</keyword>
<dbReference type="Gene3D" id="1.10.10.10">
    <property type="entry name" value="Winged helix-like DNA-binding domain superfamily/Winged helix DNA-binding domain"/>
    <property type="match status" value="1"/>
</dbReference>
<proteinExistence type="predicted"/>
<dbReference type="PATRIC" id="fig|345309.4.peg.3185"/>
<dbReference type="Proteomes" id="UP000033651">
    <property type="component" value="Unassembled WGS sequence"/>
</dbReference>
<evidence type="ECO:0000313" key="6">
    <source>
        <dbReference type="EMBL" id="KJV28069.1"/>
    </source>
</evidence>
<feature type="domain" description="HTH luxR-type" evidence="4">
    <location>
        <begin position="146"/>
        <end position="211"/>
    </location>
</feature>
<dbReference type="GO" id="GO:0003677">
    <property type="term" value="F:DNA binding"/>
    <property type="evidence" value="ECO:0007669"/>
    <property type="project" value="UniProtKB-KW"/>
</dbReference>
<sequence length="212" mass="22499">MAYRVIIADDHPVVLKGITLALASEGVGQVVGEATSPGALFAALATTRCDAVITDFSMPDPGDDGLAMLTRLRGTYPALPLMVITTIGNPALYREILSMGVLGLLGKSGDAREIPEALRQIVTNHVYLGASVLAILGVEQGTVVGRAGTLTDLSPRELEVLRLFASGHSITQIARGTGRGLSTISQQKSSAMRKLRLASDAEIFEYIDRLRR</sequence>
<gene>
    <name evidence="6" type="ORF">VI08_17025</name>
</gene>
<accession>A0A0F3KD90</accession>
<evidence type="ECO:0000256" key="2">
    <source>
        <dbReference type="ARBA" id="ARBA00023125"/>
    </source>
</evidence>
<dbReference type="GO" id="GO:0000160">
    <property type="term" value="P:phosphorelay signal transduction system"/>
    <property type="evidence" value="ECO:0007669"/>
    <property type="project" value="InterPro"/>
</dbReference>
<dbReference type="GO" id="GO:0006355">
    <property type="term" value="P:regulation of DNA-templated transcription"/>
    <property type="evidence" value="ECO:0007669"/>
    <property type="project" value="InterPro"/>
</dbReference>